<dbReference type="CDD" id="cd18084">
    <property type="entry name" value="RsmE-like"/>
    <property type="match status" value="1"/>
</dbReference>
<dbReference type="AlphaFoldDB" id="A0A212LS11"/>
<feature type="domain" description="Ribosomal RNA small subunit methyltransferase E methyltransferase" evidence="13">
    <location>
        <begin position="71"/>
        <end position="236"/>
    </location>
</feature>
<dbReference type="NCBIfam" id="TIGR00046">
    <property type="entry name" value="RsmE family RNA methyltransferase"/>
    <property type="match status" value="1"/>
</dbReference>
<evidence type="ECO:0000256" key="7">
    <source>
        <dbReference type="ARBA" id="ARBA00022603"/>
    </source>
</evidence>
<evidence type="ECO:0000256" key="5">
    <source>
        <dbReference type="ARBA" id="ARBA00022490"/>
    </source>
</evidence>
<keyword evidence="5 12" id="KW-0963">Cytoplasm</keyword>
<name>A0A212LS11_9FIRM</name>
<evidence type="ECO:0000256" key="2">
    <source>
        <dbReference type="ARBA" id="ARBA00005528"/>
    </source>
</evidence>
<keyword evidence="6 12" id="KW-0698">rRNA processing</keyword>
<dbReference type="SUPFAM" id="SSF75217">
    <property type="entry name" value="alpha/beta knot"/>
    <property type="match status" value="1"/>
</dbReference>
<evidence type="ECO:0000313" key="15">
    <source>
        <dbReference type="EMBL" id="SCM80276.1"/>
    </source>
</evidence>
<dbReference type="EC" id="2.1.1.193" evidence="3 12"/>
<evidence type="ECO:0000256" key="10">
    <source>
        <dbReference type="ARBA" id="ARBA00025699"/>
    </source>
</evidence>
<comment type="similarity">
    <text evidence="2 12">Belongs to the RNA methyltransferase RsmE family.</text>
</comment>
<comment type="catalytic activity">
    <reaction evidence="11 12">
        <text>uridine(1498) in 16S rRNA + S-adenosyl-L-methionine = N(3)-methyluridine(1498) in 16S rRNA + S-adenosyl-L-homocysteine + H(+)</text>
        <dbReference type="Rhea" id="RHEA:42920"/>
        <dbReference type="Rhea" id="RHEA-COMP:10283"/>
        <dbReference type="Rhea" id="RHEA-COMP:10284"/>
        <dbReference type="ChEBI" id="CHEBI:15378"/>
        <dbReference type="ChEBI" id="CHEBI:57856"/>
        <dbReference type="ChEBI" id="CHEBI:59789"/>
        <dbReference type="ChEBI" id="CHEBI:65315"/>
        <dbReference type="ChEBI" id="CHEBI:74502"/>
        <dbReference type="EC" id="2.1.1.193"/>
    </reaction>
</comment>
<evidence type="ECO:0000259" key="13">
    <source>
        <dbReference type="Pfam" id="PF04452"/>
    </source>
</evidence>
<dbReference type="Gene3D" id="3.40.1280.10">
    <property type="match status" value="1"/>
</dbReference>
<comment type="subcellular location">
    <subcellularLocation>
        <location evidence="1 12">Cytoplasm</location>
    </subcellularLocation>
</comment>
<dbReference type="GO" id="GO:0070042">
    <property type="term" value="F:rRNA (uridine-N3-)-methyltransferase activity"/>
    <property type="evidence" value="ECO:0007669"/>
    <property type="project" value="TreeGrafter"/>
</dbReference>
<dbReference type="Pfam" id="PF04452">
    <property type="entry name" value="Methyltrans_RNA"/>
    <property type="match status" value="1"/>
</dbReference>
<dbReference type="RefSeq" id="WP_288183751.1">
    <property type="nucleotide sequence ID" value="NZ_LT608335.1"/>
</dbReference>
<keyword evidence="9 12" id="KW-0949">S-adenosyl-L-methionine</keyword>
<comment type="function">
    <text evidence="10 12">Specifically methylates the N3 position of the uracil ring of uridine 1498 (m3U1498) in 16S rRNA. Acts on the fully assembled 30S ribosomal subunit.</text>
</comment>
<evidence type="ECO:0000256" key="11">
    <source>
        <dbReference type="ARBA" id="ARBA00047944"/>
    </source>
</evidence>
<dbReference type="EMBL" id="FMJE01000003">
    <property type="protein sequence ID" value="SCM80276.1"/>
    <property type="molecule type" value="Genomic_DNA"/>
</dbReference>
<dbReference type="GO" id="GO:0005737">
    <property type="term" value="C:cytoplasm"/>
    <property type="evidence" value="ECO:0007669"/>
    <property type="project" value="UniProtKB-SubCell"/>
</dbReference>
<accession>A0A212LS11</accession>
<dbReference type="PANTHER" id="PTHR30027:SF3">
    <property type="entry name" value="16S RRNA (URACIL(1498)-N(3))-METHYLTRANSFERASE"/>
    <property type="match status" value="1"/>
</dbReference>
<dbReference type="GO" id="GO:0070475">
    <property type="term" value="P:rRNA base methylation"/>
    <property type="evidence" value="ECO:0007669"/>
    <property type="project" value="TreeGrafter"/>
</dbReference>
<proteinExistence type="inferred from homology"/>
<dbReference type="InterPro" id="IPR046887">
    <property type="entry name" value="RsmE_PUA-like"/>
</dbReference>
<evidence type="ECO:0000256" key="12">
    <source>
        <dbReference type="PIRNR" id="PIRNR015601"/>
    </source>
</evidence>
<reference evidence="15" key="1">
    <citation type="submission" date="2016-08" db="EMBL/GenBank/DDBJ databases">
        <authorList>
            <person name="Seilhamer J.J."/>
        </authorList>
    </citation>
    <scope>NUCLEOTIDE SEQUENCE</scope>
    <source>
        <strain evidence="15">86</strain>
    </source>
</reference>
<dbReference type="SUPFAM" id="SSF88697">
    <property type="entry name" value="PUA domain-like"/>
    <property type="match status" value="1"/>
</dbReference>
<sequence length="245" mass="26395">MRRFFIEAPISQTMTITGSDARHMAAVLRLAAGDTVLLSGQDGKTCQAQITQATPDVIQLSLLSLTEDNTEPPVAVYLVQGLAKGEKMDFIVQKAVELGVHGIIPAAAEHCVVRYEAAKQADKVNRWQKIAREAAKQCGRSHIPQVYPITRLADVLTNQEFTDTNKIMLYEGQAACGLKQVLVQANKPAYMLFIGPEGGFSTAEVGLCQKQGVSIVTMGPRIMRTETAALAALTAVMYECGDLGG</sequence>
<evidence type="ECO:0000256" key="1">
    <source>
        <dbReference type="ARBA" id="ARBA00004496"/>
    </source>
</evidence>
<evidence type="ECO:0000256" key="6">
    <source>
        <dbReference type="ARBA" id="ARBA00022552"/>
    </source>
</evidence>
<evidence type="ECO:0000256" key="3">
    <source>
        <dbReference type="ARBA" id="ARBA00012328"/>
    </source>
</evidence>
<keyword evidence="7 12" id="KW-0489">Methyltransferase</keyword>
<evidence type="ECO:0000259" key="14">
    <source>
        <dbReference type="Pfam" id="PF20260"/>
    </source>
</evidence>
<dbReference type="InterPro" id="IPR029028">
    <property type="entry name" value="Alpha/beta_knot_MTases"/>
</dbReference>
<evidence type="ECO:0000256" key="9">
    <source>
        <dbReference type="ARBA" id="ARBA00022691"/>
    </source>
</evidence>
<dbReference type="InterPro" id="IPR006700">
    <property type="entry name" value="RsmE"/>
</dbReference>
<dbReference type="InterPro" id="IPR015947">
    <property type="entry name" value="PUA-like_sf"/>
</dbReference>
<organism evidence="15">
    <name type="scientific">uncultured Sporomusa sp</name>
    <dbReference type="NCBI Taxonomy" id="307249"/>
    <lineage>
        <taxon>Bacteria</taxon>
        <taxon>Bacillati</taxon>
        <taxon>Bacillota</taxon>
        <taxon>Negativicutes</taxon>
        <taxon>Selenomonadales</taxon>
        <taxon>Sporomusaceae</taxon>
        <taxon>Sporomusa</taxon>
        <taxon>environmental samples</taxon>
    </lineage>
</organism>
<feature type="domain" description="Ribosomal RNA small subunit methyltransferase E PUA-like" evidence="14">
    <location>
        <begin position="16"/>
        <end position="61"/>
    </location>
</feature>
<dbReference type="Pfam" id="PF20260">
    <property type="entry name" value="PUA_4"/>
    <property type="match status" value="1"/>
</dbReference>
<dbReference type="InterPro" id="IPR046886">
    <property type="entry name" value="RsmE_MTase_dom"/>
</dbReference>
<dbReference type="NCBIfam" id="NF008692">
    <property type="entry name" value="PRK11713.1-5"/>
    <property type="match status" value="1"/>
</dbReference>
<evidence type="ECO:0000256" key="8">
    <source>
        <dbReference type="ARBA" id="ARBA00022679"/>
    </source>
</evidence>
<keyword evidence="8 12" id="KW-0808">Transferase</keyword>
<dbReference type="PANTHER" id="PTHR30027">
    <property type="entry name" value="RIBOSOMAL RNA SMALL SUBUNIT METHYLTRANSFERASE E"/>
    <property type="match status" value="1"/>
</dbReference>
<dbReference type="PIRSF" id="PIRSF015601">
    <property type="entry name" value="MTase_slr0722"/>
    <property type="match status" value="1"/>
</dbReference>
<protein>
    <recommendedName>
        <fullName evidence="4 12">Ribosomal RNA small subunit methyltransferase E</fullName>
        <ecNumber evidence="3 12">2.1.1.193</ecNumber>
    </recommendedName>
</protein>
<evidence type="ECO:0000256" key="4">
    <source>
        <dbReference type="ARBA" id="ARBA00013673"/>
    </source>
</evidence>
<dbReference type="InterPro" id="IPR029026">
    <property type="entry name" value="tRNA_m1G_MTases_N"/>
</dbReference>
<gene>
    <name evidence="15" type="primary">rsmE</name>
    <name evidence="15" type="ORF">KL86SPO_30454</name>
</gene>